<dbReference type="EMBL" id="KN847494">
    <property type="protein sequence ID" value="KIW17692.1"/>
    <property type="molecule type" value="Genomic_DNA"/>
</dbReference>
<protein>
    <submittedName>
        <fullName evidence="2">Uncharacterized protein</fullName>
    </submittedName>
</protein>
<dbReference type="Proteomes" id="UP000053328">
    <property type="component" value="Unassembled WGS sequence"/>
</dbReference>
<keyword evidence="3" id="KW-1185">Reference proteome</keyword>
<dbReference type="VEuPathDB" id="FungiDB:PV08_04887"/>
<dbReference type="RefSeq" id="XP_016237908.1">
    <property type="nucleotide sequence ID" value="XM_016379231.1"/>
</dbReference>
<dbReference type="GeneID" id="27331970"/>
<sequence>MLFSFFWFWPIMTMAALMLHGPAIAAQVDVRAVSTNLPAPVPKTSSTGGCTYTAFTEPVIAIGPTKTEYTLTTYTSALYNCGGCSNIDVVVLGHIFVKVSFTATVTATNATTITTARCSPTPPPASASLVSTFGHGRGG</sequence>
<feature type="signal peptide" evidence="1">
    <location>
        <begin position="1"/>
        <end position="25"/>
    </location>
</feature>
<organism evidence="2 3">
    <name type="scientific">Exophiala spinifera</name>
    <dbReference type="NCBI Taxonomy" id="91928"/>
    <lineage>
        <taxon>Eukaryota</taxon>
        <taxon>Fungi</taxon>
        <taxon>Dikarya</taxon>
        <taxon>Ascomycota</taxon>
        <taxon>Pezizomycotina</taxon>
        <taxon>Eurotiomycetes</taxon>
        <taxon>Chaetothyriomycetidae</taxon>
        <taxon>Chaetothyriales</taxon>
        <taxon>Herpotrichiellaceae</taxon>
        <taxon>Exophiala</taxon>
    </lineage>
</organism>
<feature type="chain" id="PRO_5002238105" evidence="1">
    <location>
        <begin position="26"/>
        <end position="139"/>
    </location>
</feature>
<dbReference type="OrthoDB" id="4161627at2759"/>
<proteinExistence type="predicted"/>
<name>A0A0D1ZYF9_9EURO</name>
<keyword evidence="1" id="KW-0732">Signal</keyword>
<accession>A0A0D1ZYF9</accession>
<reference evidence="2 3" key="1">
    <citation type="submission" date="2015-01" db="EMBL/GenBank/DDBJ databases">
        <title>The Genome Sequence of Exophiala spinifera CBS89968.</title>
        <authorList>
            <consortium name="The Broad Institute Genomics Platform"/>
            <person name="Cuomo C."/>
            <person name="de Hoog S."/>
            <person name="Gorbushina A."/>
            <person name="Stielow B."/>
            <person name="Teixiera M."/>
            <person name="Abouelleil A."/>
            <person name="Chapman S.B."/>
            <person name="Priest M."/>
            <person name="Young S.K."/>
            <person name="Wortman J."/>
            <person name="Nusbaum C."/>
            <person name="Birren B."/>
        </authorList>
    </citation>
    <scope>NUCLEOTIDE SEQUENCE [LARGE SCALE GENOMIC DNA]</scope>
    <source>
        <strain evidence="2 3">CBS 89968</strain>
    </source>
</reference>
<evidence type="ECO:0000256" key="1">
    <source>
        <dbReference type="SAM" id="SignalP"/>
    </source>
</evidence>
<dbReference type="HOGENOM" id="CLU_1845130_0_0_1"/>
<gene>
    <name evidence="2" type="ORF">PV08_04887</name>
</gene>
<dbReference type="AlphaFoldDB" id="A0A0D1ZYF9"/>
<evidence type="ECO:0000313" key="2">
    <source>
        <dbReference type="EMBL" id="KIW17692.1"/>
    </source>
</evidence>
<evidence type="ECO:0000313" key="3">
    <source>
        <dbReference type="Proteomes" id="UP000053328"/>
    </source>
</evidence>